<dbReference type="Gene3D" id="1.10.3210.10">
    <property type="entry name" value="Hypothetical protein af1432"/>
    <property type="match status" value="1"/>
</dbReference>
<protein>
    <recommendedName>
        <fullName evidence="1">HD-GYP domain-containing protein</fullName>
    </recommendedName>
</protein>
<proteinExistence type="predicted"/>
<dbReference type="PANTHER" id="PTHR45228">
    <property type="entry name" value="CYCLIC DI-GMP PHOSPHODIESTERASE TM_0186-RELATED"/>
    <property type="match status" value="1"/>
</dbReference>
<dbReference type="EMBL" id="VOGB01000003">
    <property type="protein sequence ID" value="MQM71950.1"/>
    <property type="molecule type" value="Genomic_DNA"/>
</dbReference>
<evidence type="ECO:0000313" key="2">
    <source>
        <dbReference type="EMBL" id="MQM71950.1"/>
    </source>
</evidence>
<evidence type="ECO:0000259" key="1">
    <source>
        <dbReference type="PROSITE" id="PS51832"/>
    </source>
</evidence>
<dbReference type="InterPro" id="IPR003607">
    <property type="entry name" value="HD/PDEase_dom"/>
</dbReference>
<dbReference type="PANTHER" id="PTHR45228:SF4">
    <property type="entry name" value="LIPOPROTEIN"/>
    <property type="match status" value="1"/>
</dbReference>
<accession>A0A6L5GQ52</accession>
<reference evidence="2" key="1">
    <citation type="journal article" date="2020" name="Appl. Environ. Microbiol.">
        <title>Medium-Chain Fatty Acid Synthesis by 'Candidatus Weimeria bifida' gen. nov., sp. nov., and 'Candidatus Pseudoramibacter fermentans' sp. nov.</title>
        <authorList>
            <person name="Scarborough M.J."/>
            <person name="Myers K.S."/>
            <person name="Donohue T.J."/>
            <person name="Noguera D.R."/>
        </authorList>
    </citation>
    <scope>NUCLEOTIDE SEQUENCE</scope>
    <source>
        <strain evidence="2">EUB1.1</strain>
    </source>
</reference>
<organism evidence="2 3">
    <name type="scientific">Candidatus Pseudoramibacter fermentans</name>
    <dbReference type="NCBI Taxonomy" id="2594427"/>
    <lineage>
        <taxon>Bacteria</taxon>
        <taxon>Bacillati</taxon>
        <taxon>Bacillota</taxon>
        <taxon>Clostridia</taxon>
        <taxon>Eubacteriales</taxon>
        <taxon>Eubacteriaceae</taxon>
        <taxon>Pseudoramibacter</taxon>
    </lineage>
</organism>
<keyword evidence="3" id="KW-1185">Reference proteome</keyword>
<dbReference type="InterPro" id="IPR052020">
    <property type="entry name" value="Cyclic_di-GMP/3'3'-cGAMP_PDE"/>
</dbReference>
<name>A0A6L5GQ52_9FIRM</name>
<dbReference type="Proteomes" id="UP000473648">
    <property type="component" value="Unassembled WGS sequence"/>
</dbReference>
<sequence>MTASKGELMLKKVMMRLPRREAYHNMATGQYMRVILRLMGREDLEPKLMWHHLSPFDYHDIGKAFLDPDLTEGHTLYTKDQDLLMMAHVDYGTGVFQQIADIEPDARMFCTAAEEIVLYHHECFDGSGYPDGLSGCDIPLLARVCAVANVYTRLRENAGGLMYQRTIKESLDALKHYSGTFFDPDIVEIFVKGTTEELMEKQLVHQLDIIESHHFSF</sequence>
<comment type="caution">
    <text evidence="2">The sequence shown here is derived from an EMBL/GenBank/DDBJ whole genome shotgun (WGS) entry which is preliminary data.</text>
</comment>
<dbReference type="AlphaFoldDB" id="A0A6L5GQ52"/>
<evidence type="ECO:0000313" key="3">
    <source>
        <dbReference type="Proteomes" id="UP000473648"/>
    </source>
</evidence>
<feature type="domain" description="HD-GYP" evidence="1">
    <location>
        <begin position="1"/>
        <end position="206"/>
    </location>
</feature>
<dbReference type="InterPro" id="IPR037522">
    <property type="entry name" value="HD_GYP_dom"/>
</dbReference>
<gene>
    <name evidence="2" type="ORF">FRC53_00635</name>
</gene>
<dbReference type="PROSITE" id="PS51832">
    <property type="entry name" value="HD_GYP"/>
    <property type="match status" value="1"/>
</dbReference>
<dbReference type="Pfam" id="PF13487">
    <property type="entry name" value="HD_5"/>
    <property type="match status" value="1"/>
</dbReference>
<dbReference type="CDD" id="cd00077">
    <property type="entry name" value="HDc"/>
    <property type="match status" value="1"/>
</dbReference>
<dbReference type="SUPFAM" id="SSF109604">
    <property type="entry name" value="HD-domain/PDEase-like"/>
    <property type="match status" value="1"/>
</dbReference>